<feature type="binding site" evidence="9">
    <location>
        <position position="334"/>
    </location>
    <ligand>
        <name>Zn(2+)</name>
        <dbReference type="ChEBI" id="CHEBI:29105"/>
    </ligand>
</feature>
<dbReference type="Gene3D" id="3.40.50.1010">
    <property type="entry name" value="5'-nuclease"/>
    <property type="match status" value="1"/>
</dbReference>
<dbReference type="AlphaFoldDB" id="A0A7S0ZEB5"/>
<evidence type="ECO:0000256" key="10">
    <source>
        <dbReference type="SAM" id="MobiDB-lite"/>
    </source>
</evidence>
<keyword evidence="4 8" id="KW-0479">Metal-binding</keyword>
<evidence type="ECO:0000256" key="8">
    <source>
        <dbReference type="PIRNR" id="PIRNR037125"/>
    </source>
</evidence>
<comment type="similarity">
    <text evidence="2 8">Belongs to the NOB1 family.</text>
</comment>
<evidence type="ECO:0000256" key="5">
    <source>
        <dbReference type="ARBA" id="ARBA00022801"/>
    </source>
</evidence>
<dbReference type="GO" id="GO:0004521">
    <property type="term" value="F:RNA endonuclease activity"/>
    <property type="evidence" value="ECO:0007669"/>
    <property type="project" value="UniProtKB-UniRule"/>
</dbReference>
<evidence type="ECO:0000256" key="7">
    <source>
        <dbReference type="ARBA" id="ARBA00023242"/>
    </source>
</evidence>
<dbReference type="CDD" id="cd09876">
    <property type="entry name" value="PIN_Nob1-like"/>
    <property type="match status" value="1"/>
</dbReference>
<dbReference type="EMBL" id="HBFP01004964">
    <property type="protein sequence ID" value="CAD8819141.1"/>
    <property type="molecule type" value="Transcribed_RNA"/>
</dbReference>
<feature type="binding site" evidence="9">
    <location>
        <position position="331"/>
    </location>
    <ligand>
        <name>Zn(2+)</name>
        <dbReference type="ChEBI" id="CHEBI:29105"/>
    </ligand>
</feature>
<dbReference type="GO" id="GO:0046872">
    <property type="term" value="F:metal ion binding"/>
    <property type="evidence" value="ECO:0007669"/>
    <property type="project" value="UniProtKB-UniRule"/>
</dbReference>
<feature type="compositionally biased region" description="Basic and acidic residues" evidence="10">
    <location>
        <begin position="221"/>
        <end position="253"/>
    </location>
</feature>
<dbReference type="InterPro" id="IPR036283">
    <property type="entry name" value="NOB1_Zf-like_sf"/>
</dbReference>
<reference evidence="13" key="1">
    <citation type="submission" date="2021-01" db="EMBL/GenBank/DDBJ databases">
        <authorList>
            <person name="Corre E."/>
            <person name="Pelletier E."/>
            <person name="Niang G."/>
            <person name="Scheremetjew M."/>
            <person name="Finn R."/>
            <person name="Kale V."/>
            <person name="Holt S."/>
            <person name="Cochrane G."/>
            <person name="Meng A."/>
            <person name="Brown T."/>
            <person name="Cohen L."/>
        </authorList>
    </citation>
    <scope>NUCLEOTIDE SEQUENCE</scope>
    <source>
        <strain evidence="13">CCMP3278</strain>
    </source>
</reference>
<dbReference type="InterPro" id="IPR039907">
    <property type="entry name" value="NOB1"/>
</dbReference>
<dbReference type="PANTHER" id="PTHR12814:SF2">
    <property type="entry name" value="RNA-BINDING PROTEIN NOB1"/>
    <property type="match status" value="1"/>
</dbReference>
<evidence type="ECO:0000256" key="1">
    <source>
        <dbReference type="ARBA" id="ARBA00004123"/>
    </source>
</evidence>
<feature type="compositionally biased region" description="Polar residues" evidence="10">
    <location>
        <begin position="148"/>
        <end position="160"/>
    </location>
</feature>
<comment type="subcellular location">
    <subcellularLocation>
        <location evidence="1">Nucleus</location>
    </subcellularLocation>
</comment>
<evidence type="ECO:0000259" key="11">
    <source>
        <dbReference type="Pfam" id="PF08772"/>
    </source>
</evidence>
<evidence type="ECO:0000256" key="9">
    <source>
        <dbReference type="PIRSR" id="PIRSR037125-1"/>
    </source>
</evidence>
<dbReference type="PIRSF" id="PIRSF037125">
    <property type="entry name" value="D-site_20S_pre-rRNA_nuclease"/>
    <property type="match status" value="1"/>
</dbReference>
<feature type="region of interest" description="Disordered" evidence="10">
    <location>
        <begin position="216"/>
        <end position="258"/>
    </location>
</feature>
<feature type="region of interest" description="Disordered" evidence="10">
    <location>
        <begin position="148"/>
        <end position="174"/>
    </location>
</feature>
<dbReference type="GO" id="GO:0031981">
    <property type="term" value="C:nuclear lumen"/>
    <property type="evidence" value="ECO:0007669"/>
    <property type="project" value="UniProtKB-ARBA"/>
</dbReference>
<keyword evidence="7 8" id="KW-0539">Nucleus</keyword>
<gene>
    <name evidence="13" type="ORF">TOLI1172_LOCUS3530</name>
</gene>
<dbReference type="GO" id="GO:0030490">
    <property type="term" value="P:maturation of SSU-rRNA"/>
    <property type="evidence" value="ECO:0007669"/>
    <property type="project" value="TreeGrafter"/>
</dbReference>
<evidence type="ECO:0000256" key="2">
    <source>
        <dbReference type="ARBA" id="ARBA00005858"/>
    </source>
</evidence>
<dbReference type="GO" id="GO:0016787">
    <property type="term" value="F:hydrolase activity"/>
    <property type="evidence" value="ECO:0007669"/>
    <property type="project" value="UniProtKB-KW"/>
</dbReference>
<feature type="binding site" evidence="9">
    <location>
        <position position="349"/>
    </location>
    <ligand>
        <name>Zn(2+)</name>
        <dbReference type="ChEBI" id="CHEBI:29105"/>
    </ligand>
</feature>
<name>A0A7S0ZEB5_9RHOD</name>
<organism evidence="13">
    <name type="scientific">Timspurckia oligopyrenoides</name>
    <dbReference type="NCBI Taxonomy" id="708627"/>
    <lineage>
        <taxon>Eukaryota</taxon>
        <taxon>Rhodophyta</taxon>
        <taxon>Bangiophyceae</taxon>
        <taxon>Porphyridiales</taxon>
        <taxon>Porphyridiaceae</taxon>
        <taxon>Timspurckia</taxon>
    </lineage>
</organism>
<sequence>MMTQSASILVLDTAAFVSGISENTSFASDSDAIPSSTHDSFHTKLLSKELQLYTIQEVIEEIRDMKARERLNSLKEFLTIRSPSEFGMSKVIEFSKKTGDFASLSKTDLKVLGLSVTLVLEQHGDSILNEIPMPLKIQQYSSNKLSQKSIQNSTAESTTTAKHEVMESKSKNERNLLGNESKSECDEWITVKPRKVSSRRGKVKASLSAKGINTVTGESVTGEKDGEKVEKNKEMGGDSGSEKEMGSEKCRGLEEEDDGGGDWIGVETVDERFAEDMGIGNGNEMEMKKCSVGCVTSDFAMQNVLLQMGILLVDVSGRQRVRQIRRFVLVCQSCNALSVHFDREFCATCGHHSLQKIPCKSNPDGSLHLYLNSQWKPRIRGTKYSIPLPKGGRNNTDLILSEDMLNLRKQKQNAGKSRLSDEDTLLDPTRVYNAGARYDRTVPVQYGYGRKNPNAVKSTTTNKKK</sequence>
<evidence type="ECO:0000256" key="6">
    <source>
        <dbReference type="ARBA" id="ARBA00022833"/>
    </source>
</evidence>
<feature type="domain" description="Ribonuclease PIN" evidence="12">
    <location>
        <begin position="36"/>
        <end position="118"/>
    </location>
</feature>
<protein>
    <recommendedName>
        <fullName evidence="14">20S-pre-rRNA D-site endonuclease NOB1</fullName>
    </recommendedName>
</protein>
<evidence type="ECO:0000256" key="3">
    <source>
        <dbReference type="ARBA" id="ARBA00022722"/>
    </source>
</evidence>
<evidence type="ECO:0008006" key="14">
    <source>
        <dbReference type="Google" id="ProtNLM"/>
    </source>
</evidence>
<feature type="domain" description="Nin one binding (NOB1) Zn-ribbon-like" evidence="11">
    <location>
        <begin position="321"/>
        <end position="392"/>
    </location>
</feature>
<feature type="binding site" evidence="9">
    <location>
        <position position="346"/>
    </location>
    <ligand>
        <name>Zn(2+)</name>
        <dbReference type="ChEBI" id="CHEBI:29105"/>
    </ligand>
</feature>
<dbReference type="PANTHER" id="PTHR12814">
    <property type="entry name" value="RNA-BINDING PROTEIN NOB1"/>
    <property type="match status" value="1"/>
</dbReference>
<feature type="compositionally biased region" description="Basic and acidic residues" evidence="10">
    <location>
        <begin position="161"/>
        <end position="174"/>
    </location>
</feature>
<dbReference type="InterPro" id="IPR014881">
    <property type="entry name" value="NOB1_Zn-bd"/>
</dbReference>
<dbReference type="InterPro" id="IPR017117">
    <property type="entry name" value="Nob1_euk"/>
</dbReference>
<keyword evidence="5" id="KW-0378">Hydrolase</keyword>
<dbReference type="Pfam" id="PF17146">
    <property type="entry name" value="PIN_6"/>
    <property type="match status" value="1"/>
</dbReference>
<evidence type="ECO:0000259" key="12">
    <source>
        <dbReference type="Pfam" id="PF17146"/>
    </source>
</evidence>
<dbReference type="GO" id="GO:0030688">
    <property type="term" value="C:preribosome, small subunit precursor"/>
    <property type="evidence" value="ECO:0007669"/>
    <property type="project" value="TreeGrafter"/>
</dbReference>
<dbReference type="GO" id="GO:0005737">
    <property type="term" value="C:cytoplasm"/>
    <property type="evidence" value="ECO:0007669"/>
    <property type="project" value="UniProtKB-ARBA"/>
</dbReference>
<keyword evidence="6 8" id="KW-0862">Zinc</keyword>
<dbReference type="FunFam" id="3.40.50.1010:FF:000020">
    <property type="entry name" value="20S-pre-rRNA D-site endonuclease NOB1"/>
    <property type="match status" value="1"/>
</dbReference>
<evidence type="ECO:0000313" key="13">
    <source>
        <dbReference type="EMBL" id="CAD8819141.1"/>
    </source>
</evidence>
<dbReference type="SUPFAM" id="SSF144206">
    <property type="entry name" value="NOB1 zinc finger-like"/>
    <property type="match status" value="1"/>
</dbReference>
<accession>A0A7S0ZEB5</accession>
<keyword evidence="3" id="KW-0540">Nuclease</keyword>
<dbReference type="Pfam" id="PF08772">
    <property type="entry name" value="Zn_ribbon_NOB1"/>
    <property type="match status" value="1"/>
</dbReference>
<dbReference type="InterPro" id="IPR033411">
    <property type="entry name" value="Ribonuclease_PIN"/>
</dbReference>
<dbReference type="Gene3D" id="6.20.210.10">
    <property type="entry name" value="Nin one binding (NOB1), Zn-ribbon-like"/>
    <property type="match status" value="1"/>
</dbReference>
<proteinExistence type="inferred from homology"/>
<evidence type="ECO:0000256" key="4">
    <source>
        <dbReference type="ARBA" id="ARBA00022723"/>
    </source>
</evidence>